<feature type="region of interest" description="Disordered" evidence="7">
    <location>
        <begin position="687"/>
        <end position="715"/>
    </location>
</feature>
<dbReference type="InterPro" id="IPR000719">
    <property type="entry name" value="Prot_kinase_dom"/>
</dbReference>
<dbReference type="InterPro" id="IPR008271">
    <property type="entry name" value="Ser/Thr_kinase_AS"/>
</dbReference>
<reference evidence="10" key="1">
    <citation type="journal article" date="2021" name="Proc. Natl. Acad. Sci. U.S.A.">
        <title>Three genomes in the algal genus Volvox reveal the fate of a haploid sex-determining region after a transition to homothallism.</title>
        <authorList>
            <person name="Yamamoto K."/>
            <person name="Hamaji T."/>
            <person name="Kawai-Toyooka H."/>
            <person name="Matsuzaki R."/>
            <person name="Takahashi F."/>
            <person name="Nishimura Y."/>
            <person name="Kawachi M."/>
            <person name="Noguchi H."/>
            <person name="Minakuchi Y."/>
            <person name="Umen J.G."/>
            <person name="Toyoda A."/>
            <person name="Nozaki H."/>
        </authorList>
    </citation>
    <scope>NUCLEOTIDE SEQUENCE</scope>
    <source>
        <strain evidence="10">NIES-3785</strain>
        <strain evidence="9">NIES-3786</strain>
    </source>
</reference>
<keyword evidence="3 6" id="KW-0547">Nucleotide-binding</keyword>
<organism evidence="10 11">
    <name type="scientific">Volvox reticuliferus</name>
    <dbReference type="NCBI Taxonomy" id="1737510"/>
    <lineage>
        <taxon>Eukaryota</taxon>
        <taxon>Viridiplantae</taxon>
        <taxon>Chlorophyta</taxon>
        <taxon>core chlorophytes</taxon>
        <taxon>Chlorophyceae</taxon>
        <taxon>CS clade</taxon>
        <taxon>Chlamydomonadales</taxon>
        <taxon>Volvocaceae</taxon>
        <taxon>Volvox</taxon>
    </lineage>
</organism>
<evidence type="ECO:0000313" key="9">
    <source>
        <dbReference type="EMBL" id="GIL91044.1"/>
    </source>
</evidence>
<comment type="caution">
    <text evidence="10">The sequence shown here is derived from an EMBL/GenBank/DDBJ whole genome shotgun (WGS) entry which is preliminary data.</text>
</comment>
<dbReference type="OrthoDB" id="541276at2759"/>
<dbReference type="EMBL" id="BNCQ01000017">
    <property type="protein sequence ID" value="GIM05010.1"/>
    <property type="molecule type" value="Genomic_DNA"/>
</dbReference>
<feature type="region of interest" description="Disordered" evidence="7">
    <location>
        <begin position="503"/>
        <end position="566"/>
    </location>
</feature>
<feature type="binding site" evidence="6">
    <location>
        <position position="51"/>
    </location>
    <ligand>
        <name>ATP</name>
        <dbReference type="ChEBI" id="CHEBI:30616"/>
    </ligand>
</feature>
<evidence type="ECO:0000259" key="8">
    <source>
        <dbReference type="PROSITE" id="PS50011"/>
    </source>
</evidence>
<dbReference type="Pfam" id="PF00069">
    <property type="entry name" value="Pkinase"/>
    <property type="match status" value="1"/>
</dbReference>
<evidence type="ECO:0000256" key="5">
    <source>
        <dbReference type="ARBA" id="ARBA00022840"/>
    </source>
</evidence>
<dbReference type="AlphaFoldDB" id="A0A8J4LPT8"/>
<evidence type="ECO:0000256" key="3">
    <source>
        <dbReference type="ARBA" id="ARBA00022741"/>
    </source>
</evidence>
<evidence type="ECO:0000256" key="4">
    <source>
        <dbReference type="ARBA" id="ARBA00022777"/>
    </source>
</evidence>
<dbReference type="Gene3D" id="1.10.510.10">
    <property type="entry name" value="Transferase(Phosphotransferase) domain 1"/>
    <property type="match status" value="1"/>
</dbReference>
<feature type="compositionally biased region" description="Gly residues" evidence="7">
    <location>
        <begin position="397"/>
        <end position="409"/>
    </location>
</feature>
<keyword evidence="2" id="KW-0808">Transferase</keyword>
<name>A0A8J4LPT8_9CHLO</name>
<keyword evidence="1" id="KW-0723">Serine/threonine-protein kinase</keyword>
<sequence length="823" mass="86230">MAATAAQLKYILPYFPAKDLSAFHVESLLGGGGFSHVVLARDAHGSEWALKLIPAPGANSLADVDITPLLLSEARIHLFMSNEPSVLPCIEAFKSVYVDSRDPKHATYMAVIQMPVAACTVEEWLFSATPVPQTCQSAPQSQVDEAEVLSVWLQMVNAVHRCHANGIVHKDVKMPNFLMDNRGKVQIMDFGLAHVEGVTPRSVAGTPWTMSPAGLKHGDDGRAGDWWALGIVLYQLLQGGAWPFKHCWWPWQKGGGERMEAAIRRAVLAGRITFPHGARVSEPVKALIRGLLQPDPNRRWQLRQVLACEAVKPELLSQLAQRFPELVPDMQALLMMQQRARGIQALGSDGGSAAAAAVASLALAGSAIAAAASSVVNRARGVSALVGEGGLHWPHWGPGGGKGEPGVGDGSSNKPLLEGEDREEDELPARLSGPSAPLFGAAARRLVSAGSAVAQAGTILQATQHQQQEQLRHSHEQPPQPQVAEGARVTELLLLFPDEVADAQSSLPSTPKDGELLPPQAAHSAAPPGLVSAPSEPGDASRTGDPSAAAGTLSPRSSNGPTAAGAMRHANTMSAGVAPLDSSVSLSVDSEGKRGCSIANQHHSPRLSRRSLSGPQISPGHGSSPRRTICSASSRRFERTSLHDLFGVHSGSQQLPSLPYQHQRALSGAGLGGPLAIGSWAIPRGLPALQREPGSDGRSSGGADPAALPLPSSWVPPPPEAFAAAAATAAATGGGGTRQGGVCSQVQSSQCGSTARGGLCTARSADSADAHAPEVSDRTHHRHPGFLSRARRLFSDCLQRPGAKYDAYDYDELEALPAPGRVS</sequence>
<dbReference type="PROSITE" id="PS00107">
    <property type="entry name" value="PROTEIN_KINASE_ATP"/>
    <property type="match status" value="1"/>
</dbReference>
<feature type="region of interest" description="Disordered" evidence="7">
    <location>
        <begin position="464"/>
        <end position="483"/>
    </location>
</feature>
<evidence type="ECO:0000256" key="2">
    <source>
        <dbReference type="ARBA" id="ARBA00022679"/>
    </source>
</evidence>
<dbReference type="EMBL" id="BNCP01000062">
    <property type="protein sequence ID" value="GIL91044.1"/>
    <property type="molecule type" value="Genomic_DNA"/>
</dbReference>
<dbReference type="Proteomes" id="UP000747110">
    <property type="component" value="Unassembled WGS sequence"/>
</dbReference>
<protein>
    <recommendedName>
        <fullName evidence="8">Protein kinase domain-containing protein</fullName>
    </recommendedName>
</protein>
<dbReference type="InterPro" id="IPR011009">
    <property type="entry name" value="Kinase-like_dom_sf"/>
</dbReference>
<feature type="region of interest" description="Disordered" evidence="7">
    <location>
        <begin position="586"/>
        <end position="631"/>
    </location>
</feature>
<accession>A0A8J4LPT8</accession>
<evidence type="ECO:0000313" key="12">
    <source>
        <dbReference type="Proteomes" id="UP000747110"/>
    </source>
</evidence>
<gene>
    <name evidence="9" type="ORF">Vretifemale_18722</name>
    <name evidence="10" type="ORF">Vretimale_9479</name>
</gene>
<evidence type="ECO:0000256" key="6">
    <source>
        <dbReference type="PROSITE-ProRule" id="PRU10141"/>
    </source>
</evidence>
<dbReference type="InterPro" id="IPR050205">
    <property type="entry name" value="CDPK_Ser/Thr_kinases"/>
</dbReference>
<dbReference type="PANTHER" id="PTHR24349">
    <property type="entry name" value="SERINE/THREONINE-PROTEIN KINASE"/>
    <property type="match status" value="1"/>
</dbReference>
<feature type="domain" description="Protein kinase" evidence="8">
    <location>
        <begin position="23"/>
        <end position="315"/>
    </location>
</feature>
<dbReference type="SUPFAM" id="SSF56112">
    <property type="entry name" value="Protein kinase-like (PK-like)"/>
    <property type="match status" value="1"/>
</dbReference>
<proteinExistence type="predicted"/>
<evidence type="ECO:0000256" key="7">
    <source>
        <dbReference type="SAM" id="MobiDB-lite"/>
    </source>
</evidence>
<keyword evidence="5 6" id="KW-0067">ATP-binding</keyword>
<dbReference type="PROSITE" id="PS50011">
    <property type="entry name" value="PROTEIN_KINASE_DOM"/>
    <property type="match status" value="1"/>
</dbReference>
<dbReference type="Proteomes" id="UP000722791">
    <property type="component" value="Unassembled WGS sequence"/>
</dbReference>
<feature type="region of interest" description="Disordered" evidence="7">
    <location>
        <begin position="392"/>
        <end position="434"/>
    </location>
</feature>
<keyword evidence="4" id="KW-0418">Kinase</keyword>
<evidence type="ECO:0000313" key="10">
    <source>
        <dbReference type="EMBL" id="GIM05010.1"/>
    </source>
</evidence>
<keyword evidence="12" id="KW-1185">Reference proteome</keyword>
<evidence type="ECO:0000313" key="11">
    <source>
        <dbReference type="Proteomes" id="UP000722791"/>
    </source>
</evidence>
<dbReference type="InterPro" id="IPR017441">
    <property type="entry name" value="Protein_kinase_ATP_BS"/>
</dbReference>
<dbReference type="SMART" id="SM00220">
    <property type="entry name" value="S_TKc"/>
    <property type="match status" value="1"/>
</dbReference>
<dbReference type="PROSITE" id="PS00108">
    <property type="entry name" value="PROTEIN_KINASE_ST"/>
    <property type="match status" value="1"/>
</dbReference>
<dbReference type="GO" id="GO:0004674">
    <property type="term" value="F:protein serine/threonine kinase activity"/>
    <property type="evidence" value="ECO:0007669"/>
    <property type="project" value="UniProtKB-KW"/>
</dbReference>
<evidence type="ECO:0000256" key="1">
    <source>
        <dbReference type="ARBA" id="ARBA00022527"/>
    </source>
</evidence>
<dbReference type="GO" id="GO:0005524">
    <property type="term" value="F:ATP binding"/>
    <property type="evidence" value="ECO:0007669"/>
    <property type="project" value="UniProtKB-UniRule"/>
</dbReference>